<dbReference type="SUPFAM" id="SSF51430">
    <property type="entry name" value="NAD(P)-linked oxidoreductase"/>
    <property type="match status" value="1"/>
</dbReference>
<dbReference type="PROSITE" id="PS51318">
    <property type="entry name" value="TAT"/>
    <property type="match status" value="1"/>
</dbReference>
<dbReference type="PANTHER" id="PTHR43625:SF77">
    <property type="entry name" value="ALDO-KETO REDUCTASE"/>
    <property type="match status" value="1"/>
</dbReference>
<dbReference type="InterPro" id="IPR050791">
    <property type="entry name" value="Aldo-Keto_reductase"/>
</dbReference>
<dbReference type="Pfam" id="PF00248">
    <property type="entry name" value="Aldo_ket_red"/>
    <property type="match status" value="1"/>
</dbReference>
<dbReference type="CDD" id="cd19078">
    <property type="entry name" value="AKR_AKR13C1_2"/>
    <property type="match status" value="1"/>
</dbReference>
<dbReference type="GO" id="GO:0005737">
    <property type="term" value="C:cytoplasm"/>
    <property type="evidence" value="ECO:0007669"/>
    <property type="project" value="TreeGrafter"/>
</dbReference>
<dbReference type="EMBL" id="VKKY01000002">
    <property type="protein sequence ID" value="KAA3438699.1"/>
    <property type="molecule type" value="Genomic_DNA"/>
</dbReference>
<keyword evidence="2" id="KW-0732">Signal</keyword>
<name>A0A5B6TE12_9BACT</name>
<dbReference type="Proteomes" id="UP000324133">
    <property type="component" value="Unassembled WGS sequence"/>
</dbReference>
<evidence type="ECO:0000259" key="3">
    <source>
        <dbReference type="Pfam" id="PF00248"/>
    </source>
</evidence>
<dbReference type="OrthoDB" id="9773828at2"/>
<dbReference type="InterPro" id="IPR023210">
    <property type="entry name" value="NADP_OxRdtase_dom"/>
</dbReference>
<comment type="caution">
    <text evidence="4">The sequence shown here is derived from an EMBL/GenBank/DDBJ whole genome shotgun (WGS) entry which is preliminary data.</text>
</comment>
<dbReference type="InterPro" id="IPR036812">
    <property type="entry name" value="NAD(P)_OxRdtase_dom_sf"/>
</dbReference>
<dbReference type="AlphaFoldDB" id="A0A5B6TE12"/>
<dbReference type="Gene3D" id="3.20.20.100">
    <property type="entry name" value="NADP-dependent oxidoreductase domain"/>
    <property type="match status" value="1"/>
</dbReference>
<feature type="domain" description="NADP-dependent oxidoreductase" evidence="3">
    <location>
        <begin position="65"/>
        <end position="355"/>
    </location>
</feature>
<keyword evidence="5" id="KW-1185">Reference proteome</keyword>
<evidence type="ECO:0000256" key="2">
    <source>
        <dbReference type="SAM" id="SignalP"/>
    </source>
</evidence>
<feature type="signal peptide" evidence="2">
    <location>
        <begin position="1"/>
        <end position="25"/>
    </location>
</feature>
<feature type="chain" id="PRO_5023119041" evidence="2">
    <location>
        <begin position="26"/>
        <end position="376"/>
    </location>
</feature>
<keyword evidence="1" id="KW-0560">Oxidoreductase</keyword>
<gene>
    <name evidence="4" type="ORF">FOA19_15885</name>
</gene>
<evidence type="ECO:0000256" key="1">
    <source>
        <dbReference type="ARBA" id="ARBA00023002"/>
    </source>
</evidence>
<reference evidence="4 5" key="1">
    <citation type="submission" date="2019-07" db="EMBL/GenBank/DDBJ databases">
        <title>Rufibacter sp. nov., isolated from lake sediment.</title>
        <authorList>
            <person name="Qu J.-H."/>
        </authorList>
    </citation>
    <scope>NUCLEOTIDE SEQUENCE [LARGE SCALE GENOMIC DNA]</scope>
    <source>
        <strain evidence="4 5">NBS58-1</strain>
    </source>
</reference>
<dbReference type="RefSeq" id="WP_149091755.1">
    <property type="nucleotide sequence ID" value="NZ_VKKY01000002.1"/>
</dbReference>
<accession>A0A5B6TE12</accession>
<dbReference type="InterPro" id="IPR006311">
    <property type="entry name" value="TAT_signal"/>
</dbReference>
<proteinExistence type="predicted"/>
<dbReference type="PANTHER" id="PTHR43625">
    <property type="entry name" value="AFLATOXIN B1 ALDEHYDE REDUCTASE"/>
    <property type="match status" value="1"/>
</dbReference>
<sequence>MGNSNINRRKFIATGAMATSAIALAQLGFAQSNSGNAIPKNSPNLQNRNSALPNRKLGKLEVSAIGLGCMSMTSNSYNPPRPKNEMVKVIRGAVDRGVTFFDTAEVYGPYTSEEYVGEALKPLRNKVVIASKFGFKFENGKSVGRDSRPASIRKAVEGMLRRLQTDRIDLLYLHRVDPQVPIEDVAGTVKDLIREGKALHFGLSEASLDNIRKAHAIHPVTALQNEYSLVERVHENKTLALCEELGIGFVPWCPVVRGFMADRFNEYSRFSDESRFTAVPYFTPEAIRNNMALLNLVRDWSDRKGVTPVQLSLAWLLAQKPFIVPIPGTTKLHHLDENLGAFKVAFTPNELKEFRIAFEKINLMGVRAPETVLKDV</sequence>
<evidence type="ECO:0000313" key="4">
    <source>
        <dbReference type="EMBL" id="KAA3438699.1"/>
    </source>
</evidence>
<dbReference type="GO" id="GO:0016491">
    <property type="term" value="F:oxidoreductase activity"/>
    <property type="evidence" value="ECO:0007669"/>
    <property type="project" value="UniProtKB-KW"/>
</dbReference>
<protein>
    <submittedName>
        <fullName evidence="4">Aldo/keto reductase</fullName>
    </submittedName>
</protein>
<evidence type="ECO:0000313" key="5">
    <source>
        <dbReference type="Proteomes" id="UP000324133"/>
    </source>
</evidence>
<organism evidence="4 5">
    <name type="scientific">Rufibacter hautae</name>
    <dbReference type="NCBI Taxonomy" id="2595005"/>
    <lineage>
        <taxon>Bacteria</taxon>
        <taxon>Pseudomonadati</taxon>
        <taxon>Bacteroidota</taxon>
        <taxon>Cytophagia</taxon>
        <taxon>Cytophagales</taxon>
        <taxon>Hymenobacteraceae</taxon>
        <taxon>Rufibacter</taxon>
    </lineage>
</organism>